<gene>
    <name evidence="2" type="ORF">RSO01_83570</name>
</gene>
<evidence type="ECO:0000313" key="3">
    <source>
        <dbReference type="Proteomes" id="UP000321058"/>
    </source>
</evidence>
<evidence type="ECO:0000259" key="1">
    <source>
        <dbReference type="Pfam" id="PF12680"/>
    </source>
</evidence>
<dbReference type="Pfam" id="PF12680">
    <property type="entry name" value="SnoaL_2"/>
    <property type="match status" value="1"/>
</dbReference>
<dbReference type="Proteomes" id="UP000321058">
    <property type="component" value="Unassembled WGS sequence"/>
</dbReference>
<proteinExistence type="predicted"/>
<organism evidence="2 3">
    <name type="scientific">Reyranella soli</name>
    <dbReference type="NCBI Taxonomy" id="1230389"/>
    <lineage>
        <taxon>Bacteria</taxon>
        <taxon>Pseudomonadati</taxon>
        <taxon>Pseudomonadota</taxon>
        <taxon>Alphaproteobacteria</taxon>
        <taxon>Hyphomicrobiales</taxon>
        <taxon>Reyranellaceae</taxon>
        <taxon>Reyranella</taxon>
    </lineage>
</organism>
<dbReference type="SUPFAM" id="SSF54427">
    <property type="entry name" value="NTF2-like"/>
    <property type="match status" value="1"/>
</dbReference>
<dbReference type="AlphaFoldDB" id="A0A512NQG8"/>
<evidence type="ECO:0000313" key="2">
    <source>
        <dbReference type="EMBL" id="GEP61191.1"/>
    </source>
</evidence>
<dbReference type="EMBL" id="BKAJ01000206">
    <property type="protein sequence ID" value="GEP61191.1"/>
    <property type="molecule type" value="Genomic_DNA"/>
</dbReference>
<dbReference type="RefSeq" id="WP_147156513.1">
    <property type="nucleotide sequence ID" value="NZ_BKAJ01000206.1"/>
</dbReference>
<feature type="domain" description="SnoaL-like" evidence="1">
    <location>
        <begin position="10"/>
        <end position="116"/>
    </location>
</feature>
<dbReference type="Gene3D" id="3.10.450.50">
    <property type="match status" value="1"/>
</dbReference>
<reference evidence="2 3" key="1">
    <citation type="submission" date="2019-07" db="EMBL/GenBank/DDBJ databases">
        <title>Whole genome shotgun sequence of Reyranella soli NBRC 108950.</title>
        <authorList>
            <person name="Hosoyama A."/>
            <person name="Uohara A."/>
            <person name="Ohji S."/>
            <person name="Ichikawa N."/>
        </authorList>
    </citation>
    <scope>NUCLEOTIDE SEQUENCE [LARGE SCALE GENOMIC DNA]</scope>
    <source>
        <strain evidence="2 3">NBRC 108950</strain>
    </source>
</reference>
<dbReference type="OrthoDB" id="7059863at2"/>
<sequence>MPDAIDDLFRRFGKAFNKADVEEIAACVTDDFEWRLNAGAAGGAPGGRVLRGKDDLRAHFADKSKAHREARFSEARIHRSGDKLFGTFRVTGIDHAGKPFDRYGIDLYEVRDGKIALKDSYLKAD</sequence>
<name>A0A512NQG8_9HYPH</name>
<dbReference type="InterPro" id="IPR032710">
    <property type="entry name" value="NTF2-like_dom_sf"/>
</dbReference>
<comment type="caution">
    <text evidence="2">The sequence shown here is derived from an EMBL/GenBank/DDBJ whole genome shotgun (WGS) entry which is preliminary data.</text>
</comment>
<protein>
    <recommendedName>
        <fullName evidence="1">SnoaL-like domain-containing protein</fullName>
    </recommendedName>
</protein>
<accession>A0A512NQG8</accession>
<dbReference type="InterPro" id="IPR037401">
    <property type="entry name" value="SnoaL-like"/>
</dbReference>
<keyword evidence="3" id="KW-1185">Reference proteome</keyword>